<protein>
    <recommendedName>
        <fullName evidence="5 12">D-alanine aminotransferase</fullName>
        <ecNumber evidence="4 12">2.6.1.21</ecNumber>
    </recommendedName>
</protein>
<comment type="cofactor">
    <cofactor evidence="1 11">
        <name>pyridoxal 5'-phosphate</name>
        <dbReference type="ChEBI" id="CHEBI:597326"/>
    </cofactor>
</comment>
<evidence type="ECO:0000256" key="9">
    <source>
        <dbReference type="ARBA" id="ARBA00047911"/>
    </source>
</evidence>
<comment type="function">
    <text evidence="12">Acts on the D-isomers of alanine, leucine, aspartate, glutamate, aminobutyrate, norvaline and asparagine. The enzyme transfers an amino group from a substrate D-amino acid to the pyridoxal phosphate cofactor to form pyridoxamine and an alpha-keto acid in the first half-reaction.</text>
</comment>
<dbReference type="InterPro" id="IPR036038">
    <property type="entry name" value="Aminotransferase-like"/>
</dbReference>
<dbReference type="EMBL" id="DTLI01000136">
    <property type="protein sequence ID" value="HHS52258.1"/>
    <property type="molecule type" value="Genomic_DNA"/>
</dbReference>
<evidence type="ECO:0000256" key="10">
    <source>
        <dbReference type="RuleBase" id="RU004106"/>
    </source>
</evidence>
<sequence length="293" mass="33292">MIMPKEWTYYKSKIYPKGIYLPKEKVCISPNDRGFMFGDGVYEVIRTYKGKFYRLTCHLDRLKRSLDAVRIDYPDIDLNQVLQELLELNKLQKGDATIYIQITRGVFKRTHTFPPQPIPPTVYIEASRFIASSNLRSASSSGVAVITVSDFRWARCDIKAVGLLPNVLARQQAIERGAQEAIFVRDGVVTEGTHTNVFGVKDGKVLTYPKSNYILAGITRDTVFKLCAHLQIPIIEALLPENKLFELDELFLAGTTVEITPVIKVNQKLIGKGRPGEITKILQKAFWDEIRQR</sequence>
<dbReference type="InterPro" id="IPR043132">
    <property type="entry name" value="BCAT-like_C"/>
</dbReference>
<evidence type="ECO:0000256" key="2">
    <source>
        <dbReference type="ARBA" id="ARBA00009320"/>
    </source>
</evidence>
<keyword evidence="8 11" id="KW-0663">Pyridoxal phosphate</keyword>
<dbReference type="InterPro" id="IPR018300">
    <property type="entry name" value="Aminotrans_IV_CS"/>
</dbReference>
<dbReference type="Gene3D" id="3.30.470.10">
    <property type="match status" value="1"/>
</dbReference>
<keyword evidence="6 13" id="KW-0032">Aminotransferase</keyword>
<dbReference type="Pfam" id="PF01063">
    <property type="entry name" value="Aminotran_4"/>
    <property type="match status" value="1"/>
</dbReference>
<evidence type="ECO:0000256" key="12">
    <source>
        <dbReference type="RuleBase" id="RU004520"/>
    </source>
</evidence>
<comment type="catalytic activity">
    <reaction evidence="9 12">
        <text>D-alanine + 2-oxoglutarate = D-glutamate + pyruvate</text>
        <dbReference type="Rhea" id="RHEA:15869"/>
        <dbReference type="ChEBI" id="CHEBI:15361"/>
        <dbReference type="ChEBI" id="CHEBI:16810"/>
        <dbReference type="ChEBI" id="CHEBI:29986"/>
        <dbReference type="ChEBI" id="CHEBI:57416"/>
        <dbReference type="EC" id="2.6.1.21"/>
    </reaction>
</comment>
<dbReference type="PANTHER" id="PTHR42743">
    <property type="entry name" value="AMINO-ACID AMINOTRANSFERASE"/>
    <property type="match status" value="1"/>
</dbReference>
<dbReference type="GO" id="GO:0046394">
    <property type="term" value="P:carboxylic acid biosynthetic process"/>
    <property type="evidence" value="ECO:0007669"/>
    <property type="project" value="UniProtKB-ARBA"/>
</dbReference>
<dbReference type="PANTHER" id="PTHR42743:SF10">
    <property type="entry name" value="D-ALANINE AMINOTRANSFERASE"/>
    <property type="match status" value="1"/>
</dbReference>
<evidence type="ECO:0000256" key="5">
    <source>
        <dbReference type="ARBA" id="ARBA00021779"/>
    </source>
</evidence>
<comment type="similarity">
    <text evidence="2 10">Belongs to the class-IV pyridoxal-phosphate-dependent aminotransferase family.</text>
</comment>
<dbReference type="FunFam" id="3.20.10.10:FF:000002">
    <property type="entry name" value="D-alanine aminotransferase"/>
    <property type="match status" value="1"/>
</dbReference>
<proteinExistence type="inferred from homology"/>
<dbReference type="PROSITE" id="PS00770">
    <property type="entry name" value="AA_TRANSFER_CLASS_4"/>
    <property type="match status" value="1"/>
</dbReference>
<accession>A0A7C6EAJ2</accession>
<dbReference type="SUPFAM" id="SSF56752">
    <property type="entry name" value="D-aminoacid aminotransferase-like PLP-dependent enzymes"/>
    <property type="match status" value="1"/>
</dbReference>
<gene>
    <name evidence="13" type="primary">dat</name>
    <name evidence="13" type="ORF">ENW73_05265</name>
</gene>
<dbReference type="GO" id="GO:0008652">
    <property type="term" value="P:amino acid biosynthetic process"/>
    <property type="evidence" value="ECO:0007669"/>
    <property type="project" value="UniProtKB-ARBA"/>
</dbReference>
<evidence type="ECO:0000256" key="11">
    <source>
        <dbReference type="RuleBase" id="RU004516"/>
    </source>
</evidence>
<dbReference type="GO" id="GO:0047810">
    <property type="term" value="F:D-alanine-2-oxoglutarate aminotransferase activity"/>
    <property type="evidence" value="ECO:0007669"/>
    <property type="project" value="UniProtKB-EC"/>
</dbReference>
<comment type="caution">
    <text evidence="13">The sequence shown here is derived from an EMBL/GenBank/DDBJ whole genome shotgun (WGS) entry which is preliminary data.</text>
</comment>
<dbReference type="GO" id="GO:0030170">
    <property type="term" value="F:pyridoxal phosphate binding"/>
    <property type="evidence" value="ECO:0007669"/>
    <property type="project" value="InterPro"/>
</dbReference>
<dbReference type="GO" id="GO:0005829">
    <property type="term" value="C:cytosol"/>
    <property type="evidence" value="ECO:0007669"/>
    <property type="project" value="TreeGrafter"/>
</dbReference>
<name>A0A7C6EAJ2_UNCW3</name>
<dbReference type="InterPro" id="IPR005784">
    <property type="entry name" value="D_amino_transT"/>
</dbReference>
<evidence type="ECO:0000256" key="6">
    <source>
        <dbReference type="ARBA" id="ARBA00022576"/>
    </source>
</evidence>
<evidence type="ECO:0000256" key="1">
    <source>
        <dbReference type="ARBA" id="ARBA00001933"/>
    </source>
</evidence>
<dbReference type="AlphaFoldDB" id="A0A7C6EAJ2"/>
<dbReference type="GO" id="GO:0046416">
    <property type="term" value="P:D-amino acid metabolic process"/>
    <property type="evidence" value="ECO:0007669"/>
    <property type="project" value="InterPro"/>
</dbReference>
<dbReference type="InterPro" id="IPR050571">
    <property type="entry name" value="Class-IV_PLP-Dep_Aminotrnsfr"/>
</dbReference>
<comment type="subunit">
    <text evidence="3">Homodimer.</text>
</comment>
<dbReference type="EC" id="2.6.1.21" evidence="4 12"/>
<dbReference type="InterPro" id="IPR043131">
    <property type="entry name" value="BCAT-like_N"/>
</dbReference>
<dbReference type="InterPro" id="IPR001544">
    <property type="entry name" value="Aminotrans_IV"/>
</dbReference>
<evidence type="ECO:0000256" key="4">
    <source>
        <dbReference type="ARBA" id="ARBA00012874"/>
    </source>
</evidence>
<dbReference type="NCBIfam" id="TIGR01121">
    <property type="entry name" value="D_amino_aminoT"/>
    <property type="match status" value="1"/>
</dbReference>
<reference evidence="13" key="1">
    <citation type="journal article" date="2020" name="mSystems">
        <title>Genome- and Community-Level Interaction Insights into Carbon Utilization and Element Cycling Functions of Hydrothermarchaeota in Hydrothermal Sediment.</title>
        <authorList>
            <person name="Zhou Z."/>
            <person name="Liu Y."/>
            <person name="Xu W."/>
            <person name="Pan J."/>
            <person name="Luo Z.H."/>
            <person name="Li M."/>
        </authorList>
    </citation>
    <scope>NUCLEOTIDE SEQUENCE [LARGE SCALE GENOMIC DNA]</scope>
    <source>
        <strain evidence="13">SpSt-876</strain>
    </source>
</reference>
<evidence type="ECO:0000256" key="8">
    <source>
        <dbReference type="ARBA" id="ARBA00022898"/>
    </source>
</evidence>
<dbReference type="Gene3D" id="3.20.10.10">
    <property type="entry name" value="D-amino Acid Aminotransferase, subunit A, domain 2"/>
    <property type="match status" value="1"/>
</dbReference>
<evidence type="ECO:0000256" key="7">
    <source>
        <dbReference type="ARBA" id="ARBA00022679"/>
    </source>
</evidence>
<keyword evidence="7 13" id="KW-0808">Transferase</keyword>
<organism evidence="13">
    <name type="scientific">candidate division WOR-3 bacterium</name>
    <dbReference type="NCBI Taxonomy" id="2052148"/>
    <lineage>
        <taxon>Bacteria</taxon>
        <taxon>Bacteria division WOR-3</taxon>
    </lineage>
</organism>
<evidence type="ECO:0000313" key="13">
    <source>
        <dbReference type="EMBL" id="HHS52258.1"/>
    </source>
</evidence>
<evidence type="ECO:0000256" key="3">
    <source>
        <dbReference type="ARBA" id="ARBA00011738"/>
    </source>
</evidence>